<evidence type="ECO:0000256" key="9">
    <source>
        <dbReference type="ARBA" id="ARBA00042050"/>
    </source>
</evidence>
<dbReference type="OrthoDB" id="8020218at2759"/>
<accession>A0A8J6C2F9</accession>
<dbReference type="EMBL" id="WNTK01032278">
    <property type="protein sequence ID" value="KAG9460957.1"/>
    <property type="molecule type" value="Genomic_DNA"/>
</dbReference>
<keyword evidence="7" id="KW-0809">Transit peptide</keyword>
<evidence type="ECO:0000256" key="14">
    <source>
        <dbReference type="ARBA" id="ARBA00055836"/>
    </source>
</evidence>
<keyword evidence="6 15" id="KW-0694">RNA-binding</keyword>
<reference evidence="17" key="1">
    <citation type="thesis" date="2020" institute="ProQuest LLC" country="789 East Eisenhower Parkway, Ann Arbor, MI, USA">
        <title>Comparative Genomics and Chromosome Evolution.</title>
        <authorList>
            <person name="Mudd A.B."/>
        </authorList>
    </citation>
    <scope>NUCLEOTIDE SEQUENCE</scope>
    <source>
        <strain evidence="17">HN-11 Male</strain>
        <tissue evidence="17">Kidney and liver</tissue>
    </source>
</reference>
<organism evidence="17 18">
    <name type="scientific">Eleutherodactylus coqui</name>
    <name type="common">Puerto Rican coqui</name>
    <dbReference type="NCBI Taxonomy" id="57060"/>
    <lineage>
        <taxon>Eukaryota</taxon>
        <taxon>Metazoa</taxon>
        <taxon>Chordata</taxon>
        <taxon>Craniata</taxon>
        <taxon>Vertebrata</taxon>
        <taxon>Euteleostomi</taxon>
        <taxon>Amphibia</taxon>
        <taxon>Batrachia</taxon>
        <taxon>Anura</taxon>
        <taxon>Neobatrachia</taxon>
        <taxon>Hyloidea</taxon>
        <taxon>Eleutherodactylidae</taxon>
        <taxon>Eleutherodactylinae</taxon>
        <taxon>Eleutherodactylus</taxon>
        <taxon>Eleutherodactylus</taxon>
    </lineage>
</organism>
<dbReference type="Proteomes" id="UP000770717">
    <property type="component" value="Unassembled WGS sequence"/>
</dbReference>
<keyword evidence="3 15" id="KW-0489">Methyltransferase</keyword>
<feature type="domain" description="SAM-dependent MTase RsmB/NOP-type" evidence="16">
    <location>
        <begin position="14"/>
        <end position="316"/>
    </location>
</feature>
<dbReference type="Gene3D" id="3.40.50.150">
    <property type="entry name" value="Vaccinia Virus protein VP39"/>
    <property type="match status" value="1"/>
</dbReference>
<evidence type="ECO:0000256" key="8">
    <source>
        <dbReference type="ARBA" id="ARBA00023128"/>
    </source>
</evidence>
<dbReference type="AlphaFoldDB" id="A0A8J6C2F9"/>
<dbReference type="SUPFAM" id="SSF53335">
    <property type="entry name" value="S-adenosyl-L-methionine-dependent methyltransferases"/>
    <property type="match status" value="1"/>
</dbReference>
<dbReference type="InterPro" id="IPR029063">
    <property type="entry name" value="SAM-dependent_MTases_sf"/>
</dbReference>
<sequence length="317" mass="35398">MNYSVQFGAVWPSVRISLLSEQKYGALINSFSSAEVVTRGLRAINATDFLQEARAAPEMSPTSSLACYTFPRTDISRFPPARCGTSGLLGYYLLDAASLLPVLALNARPDHRVLDLCAAPGGKTLALLLEGCRYLVANDASVSHTNRLRRVLQSYVPRELRTEERVRLTSWDGAEWPEEAAYDRVLVDAPCTADRHSLLQEENNIFHRIRRKERQRLPLLQTQLLLSGLRAAVPGGDVVYATCTLSALQNECVVEGALRRAAEEFGIGAEVQDLRCFQEIFKKTFNFQQDCRLGALVMPHLTANYGPLYLCKLRRLH</sequence>
<comment type="catalytic activity">
    <reaction evidence="11">
        <text>a cytidine in mRNA + S-adenosyl-L-methionine = a 5-methylcytidine in mRNA + S-adenosyl-L-homocysteine + H(+)</text>
        <dbReference type="Rhea" id="RHEA:61464"/>
        <dbReference type="Rhea" id="RHEA-COMP:15145"/>
        <dbReference type="Rhea" id="RHEA-COMP:15826"/>
        <dbReference type="ChEBI" id="CHEBI:15378"/>
        <dbReference type="ChEBI" id="CHEBI:57856"/>
        <dbReference type="ChEBI" id="CHEBI:59789"/>
        <dbReference type="ChEBI" id="CHEBI:74483"/>
        <dbReference type="ChEBI" id="CHEBI:82748"/>
    </reaction>
</comment>
<keyword evidence="4 15" id="KW-0808">Transferase</keyword>
<evidence type="ECO:0000256" key="2">
    <source>
        <dbReference type="ARBA" id="ARBA00022552"/>
    </source>
</evidence>
<comment type="function">
    <text evidence="14">Mitochondrial RNA cytosine C(5)-methyltransferase that methylates cytosine to 5-methylcytosine (m5C) in various RNAs, such as rRNAs, mRNAs and some long non-coding RNAs (lncRNAs). Involved in mitochondrial ribosome small subunit (SSU) maturation by catalyzing methylation of mitochondrial 12S rRNA.</text>
</comment>
<gene>
    <name evidence="17" type="ORF">GDO78_018590</name>
</gene>
<evidence type="ECO:0000256" key="10">
    <source>
        <dbReference type="ARBA" id="ARBA00049302"/>
    </source>
</evidence>
<evidence type="ECO:0000256" key="6">
    <source>
        <dbReference type="ARBA" id="ARBA00022884"/>
    </source>
</evidence>
<dbReference type="PANTHER" id="PTHR22808:SF3">
    <property type="entry name" value="5-METHYLCYTOSINE RRNA METHYLTRANSFERASE NSUN4"/>
    <property type="match status" value="1"/>
</dbReference>
<dbReference type="InterPro" id="IPR023267">
    <property type="entry name" value="RCMT"/>
</dbReference>
<keyword evidence="18" id="KW-1185">Reference proteome</keyword>
<dbReference type="PANTHER" id="PTHR22808">
    <property type="entry name" value="NCL1 YEAST -RELATED NOL1/NOP2/FMU SUN DOMAIN-CONTAINING"/>
    <property type="match status" value="1"/>
</dbReference>
<evidence type="ECO:0000313" key="17">
    <source>
        <dbReference type="EMBL" id="KAG9460957.1"/>
    </source>
</evidence>
<dbReference type="PROSITE" id="PS51686">
    <property type="entry name" value="SAM_MT_RSMB_NOP"/>
    <property type="match status" value="1"/>
</dbReference>
<dbReference type="InterPro" id="IPR001678">
    <property type="entry name" value="MeTrfase_RsmB-F_NOP2_dom"/>
</dbReference>
<evidence type="ECO:0000256" key="3">
    <source>
        <dbReference type="ARBA" id="ARBA00022603"/>
    </source>
</evidence>
<dbReference type="InterPro" id="IPR049560">
    <property type="entry name" value="MeTrfase_RsmB-F_NOP2_cat"/>
</dbReference>
<dbReference type="FunFam" id="3.40.50.150:FF:000055">
    <property type="entry name" value="5-methylcytosine rRNA methyltransferase NSUN4"/>
    <property type="match status" value="1"/>
</dbReference>
<comment type="subcellular location">
    <subcellularLocation>
        <location evidence="1">Mitochondrion</location>
    </subcellularLocation>
</comment>
<feature type="binding site" evidence="15">
    <location>
        <position position="188"/>
    </location>
    <ligand>
        <name>S-adenosyl-L-methionine</name>
        <dbReference type="ChEBI" id="CHEBI:59789"/>
    </ligand>
</feature>
<evidence type="ECO:0000256" key="13">
    <source>
        <dbReference type="ARBA" id="ARBA00050049"/>
    </source>
</evidence>
<feature type="binding site" evidence="15">
    <location>
        <position position="172"/>
    </location>
    <ligand>
        <name>S-adenosyl-L-methionine</name>
        <dbReference type="ChEBI" id="CHEBI:59789"/>
    </ligand>
</feature>
<feature type="active site" description="Nucleophile" evidence="15">
    <location>
        <position position="243"/>
    </location>
</feature>
<keyword evidence="8" id="KW-0496">Mitochondrion</keyword>
<dbReference type="GO" id="GO:0008173">
    <property type="term" value="F:RNA methyltransferase activity"/>
    <property type="evidence" value="ECO:0007669"/>
    <property type="project" value="InterPro"/>
</dbReference>
<evidence type="ECO:0000256" key="11">
    <source>
        <dbReference type="ARBA" id="ARBA00049906"/>
    </source>
</evidence>
<evidence type="ECO:0000256" key="7">
    <source>
        <dbReference type="ARBA" id="ARBA00022946"/>
    </source>
</evidence>
<comment type="caution">
    <text evidence="17">The sequence shown here is derived from an EMBL/GenBank/DDBJ whole genome shotgun (WGS) entry which is preliminary data.</text>
</comment>
<feature type="binding site" evidence="15">
    <location>
        <begin position="117"/>
        <end position="123"/>
    </location>
    <ligand>
        <name>S-adenosyl-L-methionine</name>
        <dbReference type="ChEBI" id="CHEBI:59789"/>
    </ligand>
</feature>
<name>A0A8J6C2F9_ELECQ</name>
<dbReference type="Pfam" id="PF01189">
    <property type="entry name" value="Methyltr_RsmB-F"/>
    <property type="match status" value="1"/>
</dbReference>
<dbReference type="GO" id="GO:0005762">
    <property type="term" value="C:mitochondrial large ribosomal subunit"/>
    <property type="evidence" value="ECO:0007669"/>
    <property type="project" value="TreeGrafter"/>
</dbReference>
<comment type="catalytic activity">
    <reaction evidence="10">
        <text>a cytidine in rRNA + S-adenosyl-L-methionine = a 5-methylcytidine in rRNA + S-adenosyl-L-homocysteine + H(+)</text>
        <dbReference type="Rhea" id="RHEA:61484"/>
        <dbReference type="Rhea" id="RHEA-COMP:15836"/>
        <dbReference type="Rhea" id="RHEA-COMP:15837"/>
        <dbReference type="ChEBI" id="CHEBI:15378"/>
        <dbReference type="ChEBI" id="CHEBI:57856"/>
        <dbReference type="ChEBI" id="CHEBI:59789"/>
        <dbReference type="ChEBI" id="CHEBI:74483"/>
        <dbReference type="ChEBI" id="CHEBI:82748"/>
    </reaction>
</comment>
<protein>
    <recommendedName>
        <fullName evidence="12">5-cytosine rRNA methyltransferase NSUN4</fullName>
    </recommendedName>
    <alternativeName>
        <fullName evidence="13">5-cytosine tRNA methyltransferase NSUN4</fullName>
    </alternativeName>
    <alternativeName>
        <fullName evidence="9">NOL1/NOP2/Sun domain family member 4</fullName>
    </alternativeName>
</protein>
<dbReference type="PRINTS" id="PR02008">
    <property type="entry name" value="RCMTFAMILY"/>
</dbReference>
<comment type="similarity">
    <text evidence="15">Belongs to the class I-like SAM-binding methyltransferase superfamily. RsmB/NOP family.</text>
</comment>
<keyword evidence="5 15" id="KW-0949">S-adenosyl-L-methionine</keyword>
<evidence type="ECO:0000259" key="16">
    <source>
        <dbReference type="PROSITE" id="PS51686"/>
    </source>
</evidence>
<dbReference type="GO" id="GO:0031167">
    <property type="term" value="P:rRNA methylation"/>
    <property type="evidence" value="ECO:0007669"/>
    <property type="project" value="TreeGrafter"/>
</dbReference>
<proteinExistence type="inferred from homology"/>
<keyword evidence="2" id="KW-0698">rRNA processing</keyword>
<evidence type="ECO:0000256" key="12">
    <source>
        <dbReference type="ARBA" id="ARBA00050027"/>
    </source>
</evidence>
<dbReference type="CDD" id="cd02440">
    <property type="entry name" value="AdoMet_MTases"/>
    <property type="match status" value="1"/>
</dbReference>
<evidence type="ECO:0000256" key="5">
    <source>
        <dbReference type="ARBA" id="ARBA00022691"/>
    </source>
</evidence>
<evidence type="ECO:0000256" key="1">
    <source>
        <dbReference type="ARBA" id="ARBA00004173"/>
    </source>
</evidence>
<feature type="binding site" evidence="15">
    <location>
        <position position="139"/>
    </location>
    <ligand>
        <name>S-adenosyl-L-methionine</name>
        <dbReference type="ChEBI" id="CHEBI:59789"/>
    </ligand>
</feature>
<dbReference type="GO" id="GO:0003723">
    <property type="term" value="F:RNA binding"/>
    <property type="evidence" value="ECO:0007669"/>
    <property type="project" value="UniProtKB-UniRule"/>
</dbReference>
<dbReference type="Gene3D" id="6.20.240.40">
    <property type="match status" value="1"/>
</dbReference>
<evidence type="ECO:0000256" key="4">
    <source>
        <dbReference type="ARBA" id="ARBA00022679"/>
    </source>
</evidence>
<evidence type="ECO:0000313" key="18">
    <source>
        <dbReference type="Proteomes" id="UP000770717"/>
    </source>
</evidence>
<evidence type="ECO:0000256" key="15">
    <source>
        <dbReference type="PROSITE-ProRule" id="PRU01023"/>
    </source>
</evidence>